<proteinExistence type="inferred from homology"/>
<evidence type="ECO:0000256" key="4">
    <source>
        <dbReference type="ARBA" id="ARBA00023136"/>
    </source>
</evidence>
<feature type="transmembrane region" description="Helical" evidence="7">
    <location>
        <begin position="38"/>
        <end position="58"/>
    </location>
</feature>
<feature type="transmembrane region" description="Helical" evidence="7">
    <location>
        <begin position="131"/>
        <end position="154"/>
    </location>
</feature>
<feature type="domain" description="Rhodopsin" evidence="8">
    <location>
        <begin position="22"/>
        <end position="275"/>
    </location>
</feature>
<dbReference type="OrthoDB" id="444631at2759"/>
<dbReference type="GO" id="GO:0016020">
    <property type="term" value="C:membrane"/>
    <property type="evidence" value="ECO:0007669"/>
    <property type="project" value="UniProtKB-SubCell"/>
</dbReference>
<evidence type="ECO:0000256" key="5">
    <source>
        <dbReference type="ARBA" id="ARBA00038359"/>
    </source>
</evidence>
<evidence type="ECO:0000256" key="2">
    <source>
        <dbReference type="ARBA" id="ARBA00022692"/>
    </source>
</evidence>
<dbReference type="PANTHER" id="PTHR33048:SF92">
    <property type="entry name" value="INTEGRAL MEMBRANE PROTEIN"/>
    <property type="match status" value="1"/>
</dbReference>
<protein>
    <recommendedName>
        <fullName evidence="8">Rhodopsin domain-containing protein</fullName>
    </recommendedName>
</protein>
<keyword evidence="10" id="KW-1185">Reference proteome</keyword>
<name>A0A6A5XWZ4_9PLEO</name>
<dbReference type="EMBL" id="ML978068">
    <property type="protein sequence ID" value="KAF2017476.1"/>
    <property type="molecule type" value="Genomic_DNA"/>
</dbReference>
<keyword evidence="2 7" id="KW-0812">Transmembrane</keyword>
<dbReference type="RefSeq" id="XP_033385815.1">
    <property type="nucleotide sequence ID" value="XM_033531828.1"/>
</dbReference>
<feature type="region of interest" description="Disordered" evidence="6">
    <location>
        <begin position="354"/>
        <end position="379"/>
    </location>
</feature>
<sequence>MSAAQQVLVPLLACIAIVASIVRLIFRLRQDARLMLDDWFVLFATLCLVCETATIYHYSHTMYFIDSTFLNSSIRASIISNDYLTRSWSAIRPDWIVASLSLAWLSIFSIKCSFLVLFYRMVQNVQRPLRIHFWVACTFTAIAGVIVIVLPFALCPRFDASSIRCFEWNHWIFNVKFGIGWPFLDIATDLMIISIPIALLCMSQLRFDQKLRLAMVLCVSLLCILLSVVRLAGGIRNNVEGHRQFVLVWTTFMLHCEVAVAVLAGSVPALRAIYRTHQKRRTGYGSDLIEASLPLSSKIKEEGILENKAASTTDVGSQYKETESKTSLPVSPVPSHKGIRRYGSLRRNSSLLRALRRHDEPQSINGSSVTVPEEVHHDNQMEAHNQIRITVECTVESEAAPPPEVEDFSDLGNRDLPWSDEWLFGGSQDGSHSEVTGPTSTFRTDRSNMINAVDPKLLGTVVSGMRI</sequence>
<feature type="region of interest" description="Disordered" evidence="6">
    <location>
        <begin position="310"/>
        <end position="339"/>
    </location>
</feature>
<evidence type="ECO:0000259" key="8">
    <source>
        <dbReference type="Pfam" id="PF20684"/>
    </source>
</evidence>
<organism evidence="9 10">
    <name type="scientific">Aaosphaeria arxii CBS 175.79</name>
    <dbReference type="NCBI Taxonomy" id="1450172"/>
    <lineage>
        <taxon>Eukaryota</taxon>
        <taxon>Fungi</taxon>
        <taxon>Dikarya</taxon>
        <taxon>Ascomycota</taxon>
        <taxon>Pezizomycotina</taxon>
        <taxon>Dothideomycetes</taxon>
        <taxon>Pleosporomycetidae</taxon>
        <taxon>Pleosporales</taxon>
        <taxon>Pleosporales incertae sedis</taxon>
        <taxon>Aaosphaeria</taxon>
    </lineage>
</organism>
<keyword evidence="3 7" id="KW-1133">Transmembrane helix</keyword>
<dbReference type="InterPro" id="IPR049326">
    <property type="entry name" value="Rhodopsin_dom_fungi"/>
</dbReference>
<accession>A0A6A5XWZ4</accession>
<evidence type="ECO:0000313" key="10">
    <source>
        <dbReference type="Proteomes" id="UP000799778"/>
    </source>
</evidence>
<feature type="transmembrane region" description="Helical" evidence="7">
    <location>
        <begin position="252"/>
        <end position="274"/>
    </location>
</feature>
<keyword evidence="4 7" id="KW-0472">Membrane</keyword>
<dbReference type="PANTHER" id="PTHR33048">
    <property type="entry name" value="PTH11-LIKE INTEGRAL MEMBRANE PROTEIN (AFU_ORTHOLOGUE AFUA_5G11245)"/>
    <property type="match status" value="1"/>
</dbReference>
<feature type="transmembrane region" description="Helical" evidence="7">
    <location>
        <begin position="95"/>
        <end position="119"/>
    </location>
</feature>
<evidence type="ECO:0000256" key="6">
    <source>
        <dbReference type="SAM" id="MobiDB-lite"/>
    </source>
</evidence>
<evidence type="ECO:0000256" key="1">
    <source>
        <dbReference type="ARBA" id="ARBA00004141"/>
    </source>
</evidence>
<dbReference type="Proteomes" id="UP000799778">
    <property type="component" value="Unassembled WGS sequence"/>
</dbReference>
<dbReference type="GeneID" id="54289225"/>
<feature type="transmembrane region" description="Helical" evidence="7">
    <location>
        <begin position="6"/>
        <end position="26"/>
    </location>
</feature>
<feature type="transmembrane region" description="Helical" evidence="7">
    <location>
        <begin position="179"/>
        <end position="201"/>
    </location>
</feature>
<feature type="transmembrane region" description="Helical" evidence="7">
    <location>
        <begin position="213"/>
        <end position="232"/>
    </location>
</feature>
<reference evidence="9" key="1">
    <citation type="journal article" date="2020" name="Stud. Mycol.">
        <title>101 Dothideomycetes genomes: a test case for predicting lifestyles and emergence of pathogens.</title>
        <authorList>
            <person name="Haridas S."/>
            <person name="Albert R."/>
            <person name="Binder M."/>
            <person name="Bloem J."/>
            <person name="Labutti K."/>
            <person name="Salamov A."/>
            <person name="Andreopoulos B."/>
            <person name="Baker S."/>
            <person name="Barry K."/>
            <person name="Bills G."/>
            <person name="Bluhm B."/>
            <person name="Cannon C."/>
            <person name="Castanera R."/>
            <person name="Culley D."/>
            <person name="Daum C."/>
            <person name="Ezra D."/>
            <person name="Gonzalez J."/>
            <person name="Henrissat B."/>
            <person name="Kuo A."/>
            <person name="Liang C."/>
            <person name="Lipzen A."/>
            <person name="Lutzoni F."/>
            <person name="Magnuson J."/>
            <person name="Mondo S."/>
            <person name="Nolan M."/>
            <person name="Ohm R."/>
            <person name="Pangilinan J."/>
            <person name="Park H.-J."/>
            <person name="Ramirez L."/>
            <person name="Alfaro M."/>
            <person name="Sun H."/>
            <person name="Tritt A."/>
            <person name="Yoshinaga Y."/>
            <person name="Zwiers L.-H."/>
            <person name="Turgeon B."/>
            <person name="Goodwin S."/>
            <person name="Spatafora J."/>
            <person name="Crous P."/>
            <person name="Grigoriev I."/>
        </authorList>
    </citation>
    <scope>NUCLEOTIDE SEQUENCE</scope>
    <source>
        <strain evidence="9">CBS 175.79</strain>
    </source>
</reference>
<comment type="subcellular location">
    <subcellularLocation>
        <location evidence="1">Membrane</location>
        <topology evidence="1">Multi-pass membrane protein</topology>
    </subcellularLocation>
</comment>
<dbReference type="Pfam" id="PF20684">
    <property type="entry name" value="Fung_rhodopsin"/>
    <property type="match status" value="1"/>
</dbReference>
<evidence type="ECO:0000313" key="9">
    <source>
        <dbReference type="EMBL" id="KAF2017476.1"/>
    </source>
</evidence>
<dbReference type="AlphaFoldDB" id="A0A6A5XWZ4"/>
<evidence type="ECO:0000256" key="3">
    <source>
        <dbReference type="ARBA" id="ARBA00022989"/>
    </source>
</evidence>
<dbReference type="InterPro" id="IPR052337">
    <property type="entry name" value="SAT4-like"/>
</dbReference>
<gene>
    <name evidence="9" type="ORF">BU24DRAFT_460517</name>
</gene>
<evidence type="ECO:0000256" key="7">
    <source>
        <dbReference type="SAM" id="Phobius"/>
    </source>
</evidence>
<comment type="similarity">
    <text evidence="5">Belongs to the SAT4 family.</text>
</comment>